<dbReference type="Proteomes" id="UP000285883">
    <property type="component" value="Unassembled WGS sequence"/>
</dbReference>
<evidence type="ECO:0000256" key="3">
    <source>
        <dbReference type="ARBA" id="ARBA00010688"/>
    </source>
</evidence>
<dbReference type="PANTHER" id="PTHR45769">
    <property type="entry name" value="ADENOSINE KINASE"/>
    <property type="match status" value="1"/>
</dbReference>
<dbReference type="Pfam" id="PF00294">
    <property type="entry name" value="PfkB"/>
    <property type="match status" value="1"/>
</dbReference>
<keyword evidence="5 16" id="KW-0853">WD repeat</keyword>
<dbReference type="Gene3D" id="3.40.1190.20">
    <property type="match status" value="1"/>
</dbReference>
<comment type="caution">
    <text evidence="20">The sequence shown here is derived from an EMBL/GenBank/DDBJ whole genome shotgun (WGS) entry which is preliminary data.</text>
</comment>
<dbReference type="Proteomes" id="UP000285624">
    <property type="component" value="Unassembled WGS sequence"/>
</dbReference>
<dbReference type="GO" id="GO:0004001">
    <property type="term" value="F:adenosine kinase activity"/>
    <property type="evidence" value="ECO:0007669"/>
    <property type="project" value="UniProtKB-EC"/>
</dbReference>
<keyword evidence="12" id="KW-0460">Magnesium</keyword>
<dbReference type="PANTHER" id="PTHR45769:SF3">
    <property type="entry name" value="ADENOSINE KINASE"/>
    <property type="match status" value="1"/>
</dbReference>
<feature type="region of interest" description="Disordered" evidence="17">
    <location>
        <begin position="366"/>
        <end position="420"/>
    </location>
</feature>
<comment type="cofactor">
    <cofactor evidence="1">
        <name>Mg(2+)</name>
        <dbReference type="ChEBI" id="CHEBI:18420"/>
    </cofactor>
</comment>
<feature type="active site" description="Proton acceptor" evidence="15">
    <location>
        <position position="717"/>
    </location>
</feature>
<keyword evidence="6" id="KW-0808">Transferase</keyword>
<evidence type="ECO:0000256" key="10">
    <source>
        <dbReference type="ARBA" id="ARBA00022777"/>
    </source>
</evidence>
<dbReference type="FunFam" id="3.40.1190.20:FF:000076">
    <property type="entry name" value="Adenosine kinase"/>
    <property type="match status" value="1"/>
</dbReference>
<evidence type="ECO:0000256" key="14">
    <source>
        <dbReference type="ARBA" id="ARBA00068771"/>
    </source>
</evidence>
<dbReference type="PRINTS" id="PR00989">
    <property type="entry name" value="ADENOKINASE"/>
</dbReference>
<dbReference type="EMBL" id="MBDN02000008">
    <property type="protein sequence ID" value="RLN85418.1"/>
    <property type="molecule type" value="Genomic_DNA"/>
</dbReference>
<dbReference type="SMART" id="SM00320">
    <property type="entry name" value="WD40"/>
    <property type="match status" value="5"/>
</dbReference>
<evidence type="ECO:0000256" key="13">
    <source>
        <dbReference type="ARBA" id="ARBA00051362"/>
    </source>
</evidence>
<dbReference type="SUPFAM" id="SSF50978">
    <property type="entry name" value="WD40 repeat-like"/>
    <property type="match status" value="1"/>
</dbReference>
<dbReference type="InterPro" id="IPR015943">
    <property type="entry name" value="WD40/YVTN_repeat-like_dom_sf"/>
</dbReference>
<evidence type="ECO:0000313" key="21">
    <source>
        <dbReference type="Proteomes" id="UP000285624"/>
    </source>
</evidence>
<keyword evidence="11" id="KW-0067">ATP-binding</keyword>
<evidence type="ECO:0000256" key="11">
    <source>
        <dbReference type="ARBA" id="ARBA00022840"/>
    </source>
</evidence>
<evidence type="ECO:0000313" key="22">
    <source>
        <dbReference type="Proteomes" id="UP000285883"/>
    </source>
</evidence>
<dbReference type="InterPro" id="IPR001805">
    <property type="entry name" value="Adenokinase"/>
</dbReference>
<feature type="repeat" description="WD" evidence="16">
    <location>
        <begin position="35"/>
        <end position="78"/>
    </location>
</feature>
<dbReference type="GO" id="GO:0005829">
    <property type="term" value="C:cytosol"/>
    <property type="evidence" value="ECO:0007669"/>
    <property type="project" value="TreeGrafter"/>
</dbReference>
<evidence type="ECO:0000256" key="9">
    <source>
        <dbReference type="ARBA" id="ARBA00022741"/>
    </source>
</evidence>
<dbReference type="GO" id="GO:0006166">
    <property type="term" value="P:purine ribonucleoside salvage"/>
    <property type="evidence" value="ECO:0007669"/>
    <property type="project" value="UniProtKB-KW"/>
</dbReference>
<evidence type="ECO:0000256" key="4">
    <source>
        <dbReference type="ARBA" id="ARBA00012119"/>
    </source>
</evidence>
<gene>
    <name evidence="19" type="ORF">BBI17_000586</name>
    <name evidence="20" type="ORF">BBO99_00000547</name>
</gene>
<dbReference type="GO" id="GO:0005634">
    <property type="term" value="C:nucleus"/>
    <property type="evidence" value="ECO:0007669"/>
    <property type="project" value="TreeGrafter"/>
</dbReference>
<name>A0A3R7KYV7_9STRA</name>
<comment type="catalytic activity">
    <reaction evidence="13">
        <text>adenosine + ATP = AMP + ADP + H(+)</text>
        <dbReference type="Rhea" id="RHEA:20824"/>
        <dbReference type="ChEBI" id="CHEBI:15378"/>
        <dbReference type="ChEBI" id="CHEBI:16335"/>
        <dbReference type="ChEBI" id="CHEBI:30616"/>
        <dbReference type="ChEBI" id="CHEBI:456215"/>
        <dbReference type="ChEBI" id="CHEBI:456216"/>
        <dbReference type="EC" id="2.7.1.20"/>
    </reaction>
</comment>
<dbReference type="EMBL" id="MAYM02001187">
    <property type="protein sequence ID" value="RLN26043.1"/>
    <property type="molecule type" value="Genomic_DNA"/>
</dbReference>
<dbReference type="Gene3D" id="2.130.10.10">
    <property type="entry name" value="YVTN repeat-like/Quinoprotein amine dehydrogenase"/>
    <property type="match status" value="2"/>
</dbReference>
<accession>A0A3R7KYV7</accession>
<feature type="domain" description="Carbohydrate kinase PfkB" evidence="18">
    <location>
        <begin position="445"/>
        <end position="756"/>
    </location>
</feature>
<proteinExistence type="inferred from homology"/>
<dbReference type="InterPro" id="IPR001680">
    <property type="entry name" value="WD40_rpt"/>
</dbReference>
<protein>
    <recommendedName>
        <fullName evidence="14">Adenosine kinase</fullName>
        <ecNumber evidence="4">2.7.1.20</ecNumber>
    </recommendedName>
</protein>
<evidence type="ECO:0000256" key="6">
    <source>
        <dbReference type="ARBA" id="ARBA00022679"/>
    </source>
</evidence>
<evidence type="ECO:0000256" key="17">
    <source>
        <dbReference type="SAM" id="MobiDB-lite"/>
    </source>
</evidence>
<feature type="compositionally biased region" description="Basic residues" evidence="17">
    <location>
        <begin position="396"/>
        <end position="407"/>
    </location>
</feature>
<sequence length="1113" mass="121471">MIRVVAGTYEGLLYGWECPTVRTGEATKMKLTFGYAAHSECIKSVALMAAKQGKTLLSGSSDEMIKIYNVDKRVEVGSLMEQHGAITSLEFFGQSHVLSGSADNSICIWRTSDWNCLHILGGHKGEINAIAVHPSGKMCFSVARDRTLRMWNLVKGRIAFIRRLEKEAELVMISHKGTRYALGFGKDLSVFNMNAELIGTLEHSKKIHCAVFATDDYIVCGGDDKHIYVWETNGTLVGKVTHKDINARIRCLQVVYPHGDDKFPWIVLATSDGAFQIWDFASFTLDAAAPEQANKSVEPMASTVLLSKPRVTCLSVCVATDHSAAGITAKQDAATQKAKVAKKAKKAAGVKPAVPTPGVPRVVVELNDAEGKSVSQKKAGSSKKRKSNDERNSQQKQKKNKKKKTKAQNKQPRLSTMASSDHLTHSIVGLGNPLLDISADVTPEFLEKYGLKINNAILADETHAPMFKEIVDNLKPAYIAGGATQNSIRVAQWMLNKHNKTATSFFGCVGKDAHGAKLKECAQADGVNVSYLENDDIKTGTCAVCVVDTERSLIADLSAANHFHHDHLAKKESEEIINQGKFFYSAGFHLTVSPTSVMKLAEHAKANNKVFMINLSAPFIAEFFKDPLMAAISYADFVVGNESEALAFGKVQGWGEDIKEIALKTAQLEKASGVRCRTVVFTQGAEATIVVHEGEVHTFDVPKMDAKSIVDTNGAGDAFVGGFISRLALGLSLQKCVEAGHWSAQVVLARSSCTFPETASKSNGYQGFKSFAVQHCSTLKPGESYEQRATKFSSMGSHIIAPPMMNRIGKHAHESVAMQSGQLVQPEDYRVPDRRGVSVNEKRPEAKPFIAATTYQHDFPAFDDERIRVLHVSLEDYEKAFLAVAETNSQRQPGAPTIQLAQVQEVLKIALGDGSASRALGVFFSYLDRRGSARDRITWDLFCQAITHADNLFERELNHKTTGKTDWAWGPTFAEQQLNASLVHSSTAASTHNLDYGIYGDNPRDRPYMRKRGMASTTSDLNAGTTRITNQIPGYAGFLPVSTHSAQAIAQANGPEDIESLRPIPPVSLRLFHSENVPGYTGHKPADCANYRGECRAGSDLGTTTGDSYKPHK</sequence>
<dbReference type="CDD" id="cd01168">
    <property type="entry name" value="adenosine_kinase"/>
    <property type="match status" value="1"/>
</dbReference>
<organism evidence="20 21">
    <name type="scientific">Phytophthora kernoviae</name>
    <dbReference type="NCBI Taxonomy" id="325452"/>
    <lineage>
        <taxon>Eukaryota</taxon>
        <taxon>Sar</taxon>
        <taxon>Stramenopiles</taxon>
        <taxon>Oomycota</taxon>
        <taxon>Peronosporomycetes</taxon>
        <taxon>Peronosporales</taxon>
        <taxon>Peronosporaceae</taxon>
        <taxon>Phytophthora</taxon>
    </lineage>
</organism>
<evidence type="ECO:0000259" key="18">
    <source>
        <dbReference type="Pfam" id="PF00294"/>
    </source>
</evidence>
<evidence type="ECO:0000256" key="8">
    <source>
        <dbReference type="ARBA" id="ARBA00022737"/>
    </source>
</evidence>
<dbReference type="AlphaFoldDB" id="A0A3R7KYV7"/>
<dbReference type="UniPathway" id="UPA00588">
    <property type="reaction ID" value="UER00659"/>
</dbReference>
<dbReference type="Gene3D" id="3.30.1110.10">
    <property type="match status" value="1"/>
</dbReference>
<evidence type="ECO:0000313" key="20">
    <source>
        <dbReference type="EMBL" id="RLN85418.1"/>
    </source>
</evidence>
<evidence type="ECO:0000256" key="7">
    <source>
        <dbReference type="ARBA" id="ARBA00022726"/>
    </source>
</evidence>
<keyword evidence="8" id="KW-0677">Repeat</keyword>
<comment type="similarity">
    <text evidence="3">Belongs to the carbohydrate kinase PfkB family.</text>
</comment>
<dbReference type="STRING" id="325452.A0A3R7KYV7"/>
<comment type="pathway">
    <text evidence="2">Purine metabolism; AMP biosynthesis via salvage pathway; AMP from adenosine: step 1/1.</text>
</comment>
<dbReference type="InterPro" id="IPR029056">
    <property type="entry name" value="Ribokinase-like"/>
</dbReference>
<dbReference type="InterPro" id="IPR002173">
    <property type="entry name" value="Carboh/pur_kinase_PfkB_CS"/>
</dbReference>
<keyword evidence="7" id="KW-0660">Purine salvage</keyword>
<dbReference type="EC" id="2.7.1.20" evidence="4"/>
<dbReference type="SUPFAM" id="SSF53613">
    <property type="entry name" value="Ribokinase-like"/>
    <property type="match status" value="1"/>
</dbReference>
<dbReference type="InterPro" id="IPR036322">
    <property type="entry name" value="WD40_repeat_dom_sf"/>
</dbReference>
<keyword evidence="21" id="KW-1185">Reference proteome</keyword>
<dbReference type="GO" id="GO:0005524">
    <property type="term" value="F:ATP binding"/>
    <property type="evidence" value="ECO:0007669"/>
    <property type="project" value="UniProtKB-KW"/>
</dbReference>
<dbReference type="GO" id="GO:0006144">
    <property type="term" value="P:purine nucleobase metabolic process"/>
    <property type="evidence" value="ECO:0007669"/>
    <property type="project" value="TreeGrafter"/>
</dbReference>
<dbReference type="PROSITE" id="PS00678">
    <property type="entry name" value="WD_REPEATS_1"/>
    <property type="match status" value="1"/>
</dbReference>
<keyword evidence="9" id="KW-0547">Nucleotide-binding</keyword>
<evidence type="ECO:0000313" key="19">
    <source>
        <dbReference type="EMBL" id="RLN26043.1"/>
    </source>
</evidence>
<evidence type="ECO:0000256" key="15">
    <source>
        <dbReference type="PIRSR" id="PIRSR601805-1"/>
    </source>
</evidence>
<dbReference type="GO" id="GO:0044209">
    <property type="term" value="P:AMP salvage"/>
    <property type="evidence" value="ECO:0007669"/>
    <property type="project" value="UniProtKB-UniPathway"/>
</dbReference>
<reference evidence="21 22" key="1">
    <citation type="submission" date="2018-07" db="EMBL/GenBank/DDBJ databases">
        <title>Genome sequencing of oomycete isolates from Chile give support for New Zealand origin for Phytophthora kernoviae and make available the first Nothophytophthora sp. genome.</title>
        <authorList>
            <person name="Studholme D.J."/>
            <person name="Sanfuentes E."/>
            <person name="Panda P."/>
            <person name="Hill R."/>
            <person name="Sambles C."/>
            <person name="Grant M."/>
            <person name="Williams N.M."/>
            <person name="Mcdougal R.L."/>
        </authorList>
    </citation>
    <scope>NUCLEOTIDE SEQUENCE [LARGE SCALE GENOMIC DNA]</scope>
    <source>
        <strain evidence="19">Chile2</strain>
        <strain evidence="20">Chile4</strain>
    </source>
</reference>
<dbReference type="Pfam" id="PF00400">
    <property type="entry name" value="WD40"/>
    <property type="match status" value="4"/>
</dbReference>
<dbReference type="PROSITE" id="PS00584">
    <property type="entry name" value="PFKB_KINASES_2"/>
    <property type="match status" value="1"/>
</dbReference>
<evidence type="ECO:0000256" key="1">
    <source>
        <dbReference type="ARBA" id="ARBA00001946"/>
    </source>
</evidence>
<dbReference type="InterPro" id="IPR019775">
    <property type="entry name" value="WD40_repeat_CS"/>
</dbReference>
<evidence type="ECO:0000256" key="5">
    <source>
        <dbReference type="ARBA" id="ARBA00022574"/>
    </source>
</evidence>
<feature type="repeat" description="WD" evidence="16">
    <location>
        <begin position="120"/>
        <end position="161"/>
    </location>
</feature>
<feature type="repeat" description="WD" evidence="16">
    <location>
        <begin position="200"/>
        <end position="231"/>
    </location>
</feature>
<evidence type="ECO:0000256" key="16">
    <source>
        <dbReference type="PROSITE-ProRule" id="PRU00221"/>
    </source>
</evidence>
<dbReference type="PROSITE" id="PS50294">
    <property type="entry name" value="WD_REPEATS_REGION"/>
    <property type="match status" value="1"/>
</dbReference>
<dbReference type="InterPro" id="IPR011611">
    <property type="entry name" value="PfkB_dom"/>
</dbReference>
<evidence type="ECO:0000256" key="2">
    <source>
        <dbReference type="ARBA" id="ARBA00004801"/>
    </source>
</evidence>
<evidence type="ECO:0000256" key="12">
    <source>
        <dbReference type="ARBA" id="ARBA00022842"/>
    </source>
</evidence>
<keyword evidence="10" id="KW-0418">Kinase</keyword>
<dbReference type="PROSITE" id="PS50082">
    <property type="entry name" value="WD_REPEATS_2"/>
    <property type="match status" value="3"/>
</dbReference>